<sequence>MSLWSSDDLTLSTLMIWNLCVMSAGLEGSLERPETKRRNSTLSSLVNSSKLCQNQPMSWWLSVMSRISTETSGRPQTSCSSCWAVSRERRGTGMMLDMPSLTAATWTQHSIRFDASEDEITGTPTTAQHAVKNALQGAVGEQVHLLQVRLSQWHRAQLLPHPGSQMQVQRFLGADSHSHEDTQEAELDQVILRERRRVQQEPVGVHGQRQS</sequence>
<keyword evidence="3" id="KW-1185">Reference proteome</keyword>
<evidence type="ECO:0000256" key="1">
    <source>
        <dbReference type="SAM" id="SignalP"/>
    </source>
</evidence>
<dbReference type="EMBL" id="SRLO01000021">
    <property type="protein sequence ID" value="TNN85306.1"/>
    <property type="molecule type" value="Genomic_DNA"/>
</dbReference>
<evidence type="ECO:0000313" key="2">
    <source>
        <dbReference type="EMBL" id="TNN85306.1"/>
    </source>
</evidence>
<evidence type="ECO:0000313" key="3">
    <source>
        <dbReference type="Proteomes" id="UP000314294"/>
    </source>
</evidence>
<keyword evidence="1" id="KW-0732">Signal</keyword>
<gene>
    <name evidence="2" type="ORF">EYF80_004328</name>
</gene>
<protein>
    <submittedName>
        <fullName evidence="2">Uncharacterized protein</fullName>
    </submittedName>
</protein>
<feature type="chain" id="PRO_5021332936" evidence="1">
    <location>
        <begin position="24"/>
        <end position="211"/>
    </location>
</feature>
<comment type="caution">
    <text evidence="2">The sequence shown here is derived from an EMBL/GenBank/DDBJ whole genome shotgun (WGS) entry which is preliminary data.</text>
</comment>
<dbReference type="AlphaFoldDB" id="A0A4Z2J557"/>
<accession>A0A4Z2J557</accession>
<proteinExistence type="predicted"/>
<dbReference type="Proteomes" id="UP000314294">
    <property type="component" value="Unassembled WGS sequence"/>
</dbReference>
<reference evidence="2 3" key="1">
    <citation type="submission" date="2019-03" db="EMBL/GenBank/DDBJ databases">
        <title>First draft genome of Liparis tanakae, snailfish: a comprehensive survey of snailfish specific genes.</title>
        <authorList>
            <person name="Kim W."/>
            <person name="Song I."/>
            <person name="Jeong J.-H."/>
            <person name="Kim D."/>
            <person name="Kim S."/>
            <person name="Ryu S."/>
            <person name="Song J.Y."/>
            <person name="Lee S.K."/>
        </authorList>
    </citation>
    <scope>NUCLEOTIDE SEQUENCE [LARGE SCALE GENOMIC DNA]</scope>
    <source>
        <tissue evidence="2">Muscle</tissue>
    </source>
</reference>
<feature type="signal peptide" evidence="1">
    <location>
        <begin position="1"/>
        <end position="23"/>
    </location>
</feature>
<name>A0A4Z2J557_9TELE</name>
<organism evidence="2 3">
    <name type="scientific">Liparis tanakae</name>
    <name type="common">Tanaka's snailfish</name>
    <dbReference type="NCBI Taxonomy" id="230148"/>
    <lineage>
        <taxon>Eukaryota</taxon>
        <taxon>Metazoa</taxon>
        <taxon>Chordata</taxon>
        <taxon>Craniata</taxon>
        <taxon>Vertebrata</taxon>
        <taxon>Euteleostomi</taxon>
        <taxon>Actinopterygii</taxon>
        <taxon>Neopterygii</taxon>
        <taxon>Teleostei</taxon>
        <taxon>Neoteleostei</taxon>
        <taxon>Acanthomorphata</taxon>
        <taxon>Eupercaria</taxon>
        <taxon>Perciformes</taxon>
        <taxon>Cottioidei</taxon>
        <taxon>Cottales</taxon>
        <taxon>Liparidae</taxon>
        <taxon>Liparis</taxon>
    </lineage>
</organism>